<dbReference type="InterPro" id="IPR014991">
    <property type="entry name" value="DUF1840"/>
</dbReference>
<dbReference type="RefSeq" id="WP_148818802.1">
    <property type="nucleotide sequence ID" value="NZ_CP043046.1"/>
</dbReference>
<gene>
    <name evidence="1" type="ORF">FXN63_01100</name>
</gene>
<dbReference type="Pfam" id="PF08895">
    <property type="entry name" value="DUF1840"/>
    <property type="match status" value="1"/>
</dbReference>
<proteinExistence type="predicted"/>
<accession>A0A5C0B4U0</accession>
<protein>
    <submittedName>
        <fullName evidence="1">DUF1840 domain-containing protein</fullName>
    </submittedName>
</protein>
<organism evidence="1 2">
    <name type="scientific">Pigmentiphaga aceris</name>
    <dbReference type="NCBI Taxonomy" id="1940612"/>
    <lineage>
        <taxon>Bacteria</taxon>
        <taxon>Pseudomonadati</taxon>
        <taxon>Pseudomonadota</taxon>
        <taxon>Betaproteobacteria</taxon>
        <taxon>Burkholderiales</taxon>
        <taxon>Alcaligenaceae</taxon>
        <taxon>Pigmentiphaga</taxon>
    </lineage>
</organism>
<reference evidence="1 2" key="1">
    <citation type="submission" date="2019-08" db="EMBL/GenBank/DDBJ databases">
        <title>Amphibian skin-associated Pigmentiphaga: genome sequence and occurrence across geography and hosts.</title>
        <authorList>
            <person name="Bletz M.C."/>
            <person name="Bunk B."/>
            <person name="Sproeer C."/>
            <person name="Biwer P."/>
            <person name="Reiter S."/>
            <person name="Rabemananjara F.C.E."/>
            <person name="Schulz S."/>
            <person name="Overmann J."/>
            <person name="Vences M."/>
        </authorList>
    </citation>
    <scope>NUCLEOTIDE SEQUENCE [LARGE SCALE GENOMIC DNA]</scope>
    <source>
        <strain evidence="1 2">Mada1488</strain>
    </source>
</reference>
<sequence>MVVTFRSKAAGEVIMLGEHAKPILEIAGKALGDTLPERGVFTPEQLPAAIAGIERALAVTKDPKFDEDDPEEAAMARQYVGLGQRAFPLLDLLRRANAKGVNVTWE</sequence>
<dbReference type="AlphaFoldDB" id="A0A5C0B4U0"/>
<dbReference type="EMBL" id="CP043046">
    <property type="protein sequence ID" value="QEI09054.1"/>
    <property type="molecule type" value="Genomic_DNA"/>
</dbReference>
<name>A0A5C0B4U0_9BURK</name>
<dbReference type="KEGG" id="pacr:FXN63_01100"/>
<dbReference type="Proteomes" id="UP000325161">
    <property type="component" value="Chromosome"/>
</dbReference>
<dbReference type="OrthoDB" id="5296629at2"/>
<evidence type="ECO:0000313" key="2">
    <source>
        <dbReference type="Proteomes" id="UP000325161"/>
    </source>
</evidence>
<evidence type="ECO:0000313" key="1">
    <source>
        <dbReference type="EMBL" id="QEI09054.1"/>
    </source>
</evidence>
<keyword evidence="2" id="KW-1185">Reference proteome</keyword>